<evidence type="ECO:0000256" key="5">
    <source>
        <dbReference type="SAM" id="Phobius"/>
    </source>
</evidence>
<comment type="caution">
    <text evidence="6">The sequence shown here is derived from an EMBL/GenBank/DDBJ whole genome shotgun (WGS) entry which is preliminary data.</text>
</comment>
<dbReference type="EMBL" id="CASHTH010004234">
    <property type="protein sequence ID" value="CAI8054998.1"/>
    <property type="molecule type" value="Genomic_DNA"/>
</dbReference>
<dbReference type="Proteomes" id="UP001174909">
    <property type="component" value="Unassembled WGS sequence"/>
</dbReference>
<keyword evidence="4" id="KW-0949">S-adenosyl-L-methionine</keyword>
<dbReference type="InterPro" id="IPR029063">
    <property type="entry name" value="SAM-dependent_MTases_sf"/>
</dbReference>
<reference evidence="6" key="1">
    <citation type="submission" date="2023-03" db="EMBL/GenBank/DDBJ databases">
        <authorList>
            <person name="Steffen K."/>
            <person name="Cardenas P."/>
        </authorList>
    </citation>
    <scope>NUCLEOTIDE SEQUENCE</scope>
</reference>
<comment type="similarity">
    <text evidence="1">Belongs to the ANT/ATPSC lysine N-methyltransferase family.</text>
</comment>
<evidence type="ECO:0000256" key="2">
    <source>
        <dbReference type="ARBA" id="ARBA00022603"/>
    </source>
</evidence>
<organism evidence="6 7">
    <name type="scientific">Geodia barretti</name>
    <name type="common">Barrett's horny sponge</name>
    <dbReference type="NCBI Taxonomy" id="519541"/>
    <lineage>
        <taxon>Eukaryota</taxon>
        <taxon>Metazoa</taxon>
        <taxon>Porifera</taxon>
        <taxon>Demospongiae</taxon>
        <taxon>Heteroscleromorpha</taxon>
        <taxon>Tetractinellida</taxon>
        <taxon>Astrophorina</taxon>
        <taxon>Geodiidae</taxon>
        <taxon>Geodia</taxon>
    </lineage>
</organism>
<sequence length="163" mass="18131">MQKVHARARVSMSDEEVARKESLRRLGLAVGCAIGGIGAGIMVLALPFVSPGFRKFALPYVPATPVQLESVLCHMRGRPGRVVDLGSGDGRVVMDLARQGHYAVGYELNVWLVLYSRCRALLTGVHRNTEFHRKDLWKVDLAKYENIIFFGVESMVSTRGCDW</sequence>
<evidence type="ECO:0000313" key="7">
    <source>
        <dbReference type="Proteomes" id="UP001174909"/>
    </source>
</evidence>
<dbReference type="InterPro" id="IPR026170">
    <property type="entry name" value="FAM173A/B"/>
</dbReference>
<evidence type="ECO:0000313" key="6">
    <source>
        <dbReference type="EMBL" id="CAI8054998.1"/>
    </source>
</evidence>
<dbReference type="PANTHER" id="PTHR13610:SF9">
    <property type="entry name" value="FI06469P"/>
    <property type="match status" value="1"/>
</dbReference>
<dbReference type="SUPFAM" id="SSF53335">
    <property type="entry name" value="S-adenosyl-L-methionine-dependent methyltransferases"/>
    <property type="match status" value="1"/>
</dbReference>
<dbReference type="Gene3D" id="3.40.50.150">
    <property type="entry name" value="Vaccinia Virus protein VP39"/>
    <property type="match status" value="1"/>
</dbReference>
<keyword evidence="3" id="KW-0808">Transferase</keyword>
<gene>
    <name evidence="6" type="ORF">GBAR_LOCUS30012</name>
</gene>
<proteinExistence type="inferred from homology"/>
<evidence type="ECO:0000256" key="1">
    <source>
        <dbReference type="ARBA" id="ARBA00010633"/>
    </source>
</evidence>
<keyword evidence="5" id="KW-0812">Transmembrane</keyword>
<keyword evidence="2" id="KW-0489">Methyltransferase</keyword>
<evidence type="ECO:0000256" key="4">
    <source>
        <dbReference type="ARBA" id="ARBA00022691"/>
    </source>
</evidence>
<dbReference type="PANTHER" id="PTHR13610">
    <property type="entry name" value="METHYLTRANSFERASE DOMAIN-CONTAINING PROTEIN"/>
    <property type="match status" value="1"/>
</dbReference>
<dbReference type="GO" id="GO:0016279">
    <property type="term" value="F:protein-lysine N-methyltransferase activity"/>
    <property type="evidence" value="ECO:0007669"/>
    <property type="project" value="InterPro"/>
</dbReference>
<feature type="transmembrane region" description="Helical" evidence="5">
    <location>
        <begin position="26"/>
        <end position="49"/>
    </location>
</feature>
<dbReference type="GO" id="GO:0032259">
    <property type="term" value="P:methylation"/>
    <property type="evidence" value="ECO:0007669"/>
    <property type="project" value="UniProtKB-KW"/>
</dbReference>
<evidence type="ECO:0000256" key="3">
    <source>
        <dbReference type="ARBA" id="ARBA00022679"/>
    </source>
</evidence>
<keyword evidence="5" id="KW-1133">Transmembrane helix</keyword>
<accession>A0AA35XDQ8</accession>
<protein>
    <submittedName>
        <fullName evidence="6">ATP synthase subunit C lysine N-methyltransferase</fullName>
    </submittedName>
</protein>
<name>A0AA35XDQ8_GEOBA</name>
<dbReference type="GO" id="GO:1905706">
    <property type="term" value="P:regulation of mitochondrial ATP synthesis coupled proton transport"/>
    <property type="evidence" value="ECO:0007669"/>
    <property type="project" value="TreeGrafter"/>
</dbReference>
<keyword evidence="5" id="KW-0472">Membrane</keyword>
<keyword evidence="7" id="KW-1185">Reference proteome</keyword>
<dbReference type="GO" id="GO:0005739">
    <property type="term" value="C:mitochondrion"/>
    <property type="evidence" value="ECO:0007669"/>
    <property type="project" value="TreeGrafter"/>
</dbReference>
<dbReference type="AlphaFoldDB" id="A0AA35XDQ8"/>